<dbReference type="PANTHER" id="PTHR11567:SF127">
    <property type="entry name" value="HISTIDINE ACID PHOSPHATASE"/>
    <property type="match status" value="1"/>
</dbReference>
<dbReference type="InterPro" id="IPR029033">
    <property type="entry name" value="His_PPase_superfam"/>
</dbReference>
<dbReference type="eggNOG" id="ENOG502SM2K">
    <property type="taxonomic scope" value="Eukaryota"/>
</dbReference>
<dbReference type="PANTHER" id="PTHR11567">
    <property type="entry name" value="ACID PHOSPHATASE-RELATED"/>
    <property type="match status" value="1"/>
</dbReference>
<accession>W3XKA3</accession>
<keyword evidence="2" id="KW-0812">Transmembrane</keyword>
<proteinExistence type="predicted"/>
<feature type="signal peptide" evidence="3">
    <location>
        <begin position="1"/>
        <end position="22"/>
    </location>
</feature>
<name>W3XKA3_PESFW</name>
<dbReference type="InterPro" id="IPR050645">
    <property type="entry name" value="Histidine_acid_phosphatase"/>
</dbReference>
<dbReference type="RefSeq" id="XP_007830463.1">
    <property type="nucleotide sequence ID" value="XM_007832272.1"/>
</dbReference>
<keyword evidence="2" id="KW-0472">Membrane</keyword>
<evidence type="ECO:0000313" key="4">
    <source>
        <dbReference type="EMBL" id="ETS85666.1"/>
    </source>
</evidence>
<evidence type="ECO:0000256" key="1">
    <source>
        <dbReference type="SAM" id="MobiDB-lite"/>
    </source>
</evidence>
<keyword evidence="3" id="KW-0732">Signal</keyword>
<evidence type="ECO:0000313" key="5">
    <source>
        <dbReference type="Proteomes" id="UP000030651"/>
    </source>
</evidence>
<dbReference type="SUPFAM" id="SSF53254">
    <property type="entry name" value="Phosphoglycerate mutase-like"/>
    <property type="match status" value="1"/>
</dbReference>
<dbReference type="Gene3D" id="3.40.50.1240">
    <property type="entry name" value="Phosphoglycerate mutase-like"/>
    <property type="match status" value="1"/>
</dbReference>
<dbReference type="GO" id="GO:0016791">
    <property type="term" value="F:phosphatase activity"/>
    <property type="evidence" value="ECO:0007669"/>
    <property type="project" value="TreeGrafter"/>
</dbReference>
<sequence length="580" mass="63108">MAPTINKNTLTLLFTFFASVQSAETVWSVFAYVNHGERTPLRDLAIGDGSLTPLGAQQMFSQGSLLRNRWLINTTQSDTDSNNTDNAPIAAVGTAAIDNNQLSIWTTRDDHITAGAQAFMQGLYPPKTRNFADANGGIAAAMLANGSVVDFPLGGYMYPNFRTLSLSDTESVWLEGHTACTEYWRSTSNLKSNPRMTQVFDDSLPEYQLLWSTVFNGTFPANAASFYYAYDLYEYAAYHYIHNSTIRNTLDINQLKWLRDFANIQQFSLNGDLTASGRKDGDMIRAIAGRTLSAKVVSQFQQLVLLKGGAPQINLMFGSFQPMLSFFSLSELSTGHSSGLFQEIPGFGGAMIFELFSEGTDATRFPDTDDLWVRFLYRNGSSEENPIYEYPLFSHGNSETRIKYRDFVSGIREFSINNIPAWCTACDAVNFFCSASRAASGGSTSSHNHKNLDLSPAAAGAIGAAIAIAIGAVAAVLLFVFGFGIQRRSSGRNSVFGGFRGQEKMASDRDVSITKSGAKHERVGSWELGAGTSSGPTDGPSMGITKGSEPVIGATHLRDIDDDGDSLDIGRQPIKPHETV</sequence>
<evidence type="ECO:0000256" key="2">
    <source>
        <dbReference type="SAM" id="Phobius"/>
    </source>
</evidence>
<gene>
    <name evidence="4" type="ORF">PFICI_03691</name>
</gene>
<dbReference type="InParanoid" id="W3XKA3"/>
<dbReference type="EMBL" id="KI912110">
    <property type="protein sequence ID" value="ETS85666.1"/>
    <property type="molecule type" value="Genomic_DNA"/>
</dbReference>
<dbReference type="STRING" id="1229662.W3XKA3"/>
<dbReference type="OMA" id="STQEWCL"/>
<keyword evidence="5" id="KW-1185">Reference proteome</keyword>
<organism evidence="4 5">
    <name type="scientific">Pestalotiopsis fici (strain W106-1 / CGMCC3.15140)</name>
    <dbReference type="NCBI Taxonomy" id="1229662"/>
    <lineage>
        <taxon>Eukaryota</taxon>
        <taxon>Fungi</taxon>
        <taxon>Dikarya</taxon>
        <taxon>Ascomycota</taxon>
        <taxon>Pezizomycotina</taxon>
        <taxon>Sordariomycetes</taxon>
        <taxon>Xylariomycetidae</taxon>
        <taxon>Amphisphaeriales</taxon>
        <taxon>Sporocadaceae</taxon>
        <taxon>Pestalotiopsis</taxon>
    </lineage>
</organism>
<feature type="transmembrane region" description="Helical" evidence="2">
    <location>
        <begin position="457"/>
        <end position="483"/>
    </location>
</feature>
<dbReference type="Proteomes" id="UP000030651">
    <property type="component" value="Unassembled WGS sequence"/>
</dbReference>
<reference evidence="5" key="1">
    <citation type="journal article" date="2015" name="BMC Genomics">
        <title>Genomic and transcriptomic analysis of the endophytic fungus Pestalotiopsis fici reveals its lifestyle and high potential for synthesis of natural products.</title>
        <authorList>
            <person name="Wang X."/>
            <person name="Zhang X."/>
            <person name="Liu L."/>
            <person name="Xiang M."/>
            <person name="Wang W."/>
            <person name="Sun X."/>
            <person name="Che Y."/>
            <person name="Guo L."/>
            <person name="Liu G."/>
            <person name="Guo L."/>
            <person name="Wang C."/>
            <person name="Yin W.B."/>
            <person name="Stadler M."/>
            <person name="Zhang X."/>
            <person name="Liu X."/>
        </authorList>
    </citation>
    <scope>NUCLEOTIDE SEQUENCE [LARGE SCALE GENOMIC DNA]</scope>
    <source>
        <strain evidence="5">W106-1 / CGMCC3.15140</strain>
    </source>
</reference>
<dbReference type="KEGG" id="pfy:PFICI_03691"/>
<dbReference type="HOGENOM" id="CLU_023111_0_1_1"/>
<feature type="chain" id="PRO_5004835174" description="Acid phosphatase" evidence="3">
    <location>
        <begin position="23"/>
        <end position="580"/>
    </location>
</feature>
<feature type="region of interest" description="Disordered" evidence="1">
    <location>
        <begin position="516"/>
        <end position="580"/>
    </location>
</feature>
<evidence type="ECO:0000256" key="3">
    <source>
        <dbReference type="SAM" id="SignalP"/>
    </source>
</evidence>
<protein>
    <recommendedName>
        <fullName evidence="6">Acid phosphatase</fullName>
    </recommendedName>
</protein>
<evidence type="ECO:0008006" key="6">
    <source>
        <dbReference type="Google" id="ProtNLM"/>
    </source>
</evidence>
<dbReference type="AlphaFoldDB" id="W3XKA3"/>
<keyword evidence="2" id="KW-1133">Transmembrane helix</keyword>
<dbReference type="OrthoDB" id="258392at2759"/>
<dbReference type="GeneID" id="19268704"/>